<dbReference type="Proteomes" id="UP000199411">
    <property type="component" value="Unassembled WGS sequence"/>
</dbReference>
<dbReference type="SUPFAM" id="SSF142433">
    <property type="entry name" value="CinA-like"/>
    <property type="match status" value="1"/>
</dbReference>
<name>A0A1G6HS91_9BACT</name>
<dbReference type="AlphaFoldDB" id="A0A1G6HS91"/>
<protein>
    <submittedName>
        <fullName evidence="1">Nicotinamide mononucleotide (NMN) deamidase PncC</fullName>
    </submittedName>
</protein>
<gene>
    <name evidence="1" type="ORF">SAMN05660835_00096</name>
</gene>
<proteinExistence type="predicted"/>
<organism evidence="1 2">
    <name type="scientific">Desulfurella multipotens</name>
    <dbReference type="NCBI Taxonomy" id="79269"/>
    <lineage>
        <taxon>Bacteria</taxon>
        <taxon>Pseudomonadati</taxon>
        <taxon>Campylobacterota</taxon>
        <taxon>Desulfurellia</taxon>
        <taxon>Desulfurellales</taxon>
        <taxon>Desulfurellaceae</taxon>
        <taxon>Desulfurella</taxon>
    </lineage>
</organism>
<accession>A0A1G6HS91</accession>
<reference evidence="2" key="1">
    <citation type="submission" date="2016-10" db="EMBL/GenBank/DDBJ databases">
        <authorList>
            <person name="Varghese N."/>
            <person name="Submissions S."/>
        </authorList>
    </citation>
    <scope>NUCLEOTIDE SEQUENCE [LARGE SCALE GENOMIC DNA]</scope>
    <source>
        <strain evidence="2">DSM 8415</strain>
    </source>
</reference>
<dbReference type="EMBL" id="FMYU01000001">
    <property type="protein sequence ID" value="SDB97101.1"/>
    <property type="molecule type" value="Genomic_DNA"/>
</dbReference>
<dbReference type="InterPro" id="IPR036653">
    <property type="entry name" value="CinA-like_C"/>
</dbReference>
<dbReference type="OrthoDB" id="9801454at2"/>
<sequence length="331" mass="38486">MSYSVVFLDVPYFHNYYLSRIRNIGETCSMTLSCTSDFNDMRKSIEFAFQNSDGLFIIYPKKLWHKLQKIMLVSFERPSVFKEEAYIVASGFKKLSDGIFSDIVYGKPVVFVPQELDDSFDFSELKKLFNIKSQVIGVFEGNINTQNTIFSDEVLSYIKLENNNMFDSKIQKSKIFTYSAQDCNQALIEVLEKTLTKLSIADLSTNGCFTSKLMSQEKSKNYIALCIDKCPIESLSYFFGIDQKYIEKYGYFSQSIAKEISNALLQFSNSDCSITILNNNQYNRFLFFVLYKDETFDMLIREFYGTYNIVRQKVTNFAILFLREFILSRSL</sequence>
<evidence type="ECO:0000313" key="1">
    <source>
        <dbReference type="EMBL" id="SDB97101.1"/>
    </source>
</evidence>
<dbReference type="Gene3D" id="3.90.950.20">
    <property type="entry name" value="CinA-like"/>
    <property type="match status" value="1"/>
</dbReference>
<keyword evidence="2" id="KW-1185">Reference proteome</keyword>
<dbReference type="RefSeq" id="WP_092127390.1">
    <property type="nucleotide sequence ID" value="NZ_FMYU01000001.1"/>
</dbReference>
<evidence type="ECO:0000313" key="2">
    <source>
        <dbReference type="Proteomes" id="UP000199411"/>
    </source>
</evidence>